<accession>H2XKR3</accession>
<evidence type="ECO:0000313" key="1">
    <source>
        <dbReference type="Ensembl" id="ENSCINP00000030245.1"/>
    </source>
</evidence>
<evidence type="ECO:0000313" key="2">
    <source>
        <dbReference type="Proteomes" id="UP000008144"/>
    </source>
</evidence>
<reference evidence="2" key="1">
    <citation type="journal article" date="2002" name="Science">
        <title>The draft genome of Ciona intestinalis: insights into chordate and vertebrate origins.</title>
        <authorList>
            <person name="Dehal P."/>
            <person name="Satou Y."/>
            <person name="Campbell R.K."/>
            <person name="Chapman J."/>
            <person name="Degnan B."/>
            <person name="De Tomaso A."/>
            <person name="Davidson B."/>
            <person name="Di Gregorio A."/>
            <person name="Gelpke M."/>
            <person name="Goodstein D.M."/>
            <person name="Harafuji N."/>
            <person name="Hastings K.E."/>
            <person name="Ho I."/>
            <person name="Hotta K."/>
            <person name="Huang W."/>
            <person name="Kawashima T."/>
            <person name="Lemaire P."/>
            <person name="Martinez D."/>
            <person name="Meinertzhagen I.A."/>
            <person name="Necula S."/>
            <person name="Nonaka M."/>
            <person name="Putnam N."/>
            <person name="Rash S."/>
            <person name="Saiga H."/>
            <person name="Satake M."/>
            <person name="Terry A."/>
            <person name="Yamada L."/>
            <person name="Wang H.G."/>
            <person name="Awazu S."/>
            <person name="Azumi K."/>
            <person name="Boore J."/>
            <person name="Branno M."/>
            <person name="Chin-Bow S."/>
            <person name="DeSantis R."/>
            <person name="Doyle S."/>
            <person name="Francino P."/>
            <person name="Keys D.N."/>
            <person name="Haga S."/>
            <person name="Hayashi H."/>
            <person name="Hino K."/>
            <person name="Imai K.S."/>
            <person name="Inaba K."/>
            <person name="Kano S."/>
            <person name="Kobayashi K."/>
            <person name="Kobayashi M."/>
            <person name="Lee B.I."/>
            <person name="Makabe K.W."/>
            <person name="Manohar C."/>
            <person name="Matassi G."/>
            <person name="Medina M."/>
            <person name="Mochizuki Y."/>
            <person name="Mount S."/>
            <person name="Morishita T."/>
            <person name="Miura S."/>
            <person name="Nakayama A."/>
            <person name="Nishizaka S."/>
            <person name="Nomoto H."/>
            <person name="Ohta F."/>
            <person name="Oishi K."/>
            <person name="Rigoutsos I."/>
            <person name="Sano M."/>
            <person name="Sasaki A."/>
            <person name="Sasakura Y."/>
            <person name="Shoguchi E."/>
            <person name="Shin-i T."/>
            <person name="Spagnuolo A."/>
            <person name="Stainier D."/>
            <person name="Suzuki M.M."/>
            <person name="Tassy O."/>
            <person name="Takatori N."/>
            <person name="Tokuoka M."/>
            <person name="Yagi K."/>
            <person name="Yoshizaki F."/>
            <person name="Wada S."/>
            <person name="Zhang C."/>
            <person name="Hyatt P.D."/>
            <person name="Larimer F."/>
            <person name="Detter C."/>
            <person name="Doggett N."/>
            <person name="Glavina T."/>
            <person name="Hawkins T."/>
            <person name="Richardson P."/>
            <person name="Lucas S."/>
            <person name="Kohara Y."/>
            <person name="Levine M."/>
            <person name="Satoh N."/>
            <person name="Rokhsar D.S."/>
        </authorList>
    </citation>
    <scope>NUCLEOTIDE SEQUENCE [LARGE SCALE GENOMIC DNA]</scope>
</reference>
<dbReference type="HOGENOM" id="CLU_2605329_0_0_1"/>
<sequence>MWTGMTFNPTTYEIIQSNGEPGYNESWRQDPNTDRYSFGVRMFVTTQVNSLNGFRNRKFTTLASPLCSSPLNVALNVMD</sequence>
<reference evidence="1" key="2">
    <citation type="journal article" date="2008" name="Genome Biol.">
        <title>Improved genome assembly and evidence-based global gene model set for the chordate Ciona intestinalis: new insight into intron and operon populations.</title>
        <authorList>
            <person name="Satou Y."/>
            <person name="Mineta K."/>
            <person name="Ogasawara M."/>
            <person name="Sasakura Y."/>
            <person name="Shoguchi E."/>
            <person name="Ueno K."/>
            <person name="Yamada L."/>
            <person name="Matsumoto J."/>
            <person name="Wasserscheid J."/>
            <person name="Dewar K."/>
            <person name="Wiley G.B."/>
            <person name="Macmil S.L."/>
            <person name="Roe B.A."/>
            <person name="Zeller R.W."/>
            <person name="Hastings K.E."/>
            <person name="Lemaire P."/>
            <person name="Lindquist E."/>
            <person name="Endo T."/>
            <person name="Hotta K."/>
            <person name="Inaba K."/>
        </authorList>
    </citation>
    <scope>NUCLEOTIDE SEQUENCE [LARGE SCALE GENOMIC DNA]</scope>
    <source>
        <strain evidence="1">wild type</strain>
    </source>
</reference>
<reference evidence="1" key="3">
    <citation type="submission" date="2025-08" db="UniProtKB">
        <authorList>
            <consortium name="Ensembl"/>
        </authorList>
    </citation>
    <scope>IDENTIFICATION</scope>
</reference>
<reference evidence="1" key="4">
    <citation type="submission" date="2025-09" db="UniProtKB">
        <authorList>
            <consortium name="Ensembl"/>
        </authorList>
    </citation>
    <scope>IDENTIFICATION</scope>
</reference>
<dbReference type="AlphaFoldDB" id="H2XKR3"/>
<dbReference type="EMBL" id="EAAA01002607">
    <property type="status" value="NOT_ANNOTATED_CDS"/>
    <property type="molecule type" value="Genomic_DNA"/>
</dbReference>
<keyword evidence="2" id="KW-1185">Reference proteome</keyword>
<dbReference type="Proteomes" id="UP000008144">
    <property type="component" value="Chromosome 8"/>
</dbReference>
<organism evidence="1 2">
    <name type="scientific">Ciona intestinalis</name>
    <name type="common">Transparent sea squirt</name>
    <name type="synonym">Ascidia intestinalis</name>
    <dbReference type="NCBI Taxonomy" id="7719"/>
    <lineage>
        <taxon>Eukaryota</taxon>
        <taxon>Metazoa</taxon>
        <taxon>Chordata</taxon>
        <taxon>Tunicata</taxon>
        <taxon>Ascidiacea</taxon>
        <taxon>Phlebobranchia</taxon>
        <taxon>Cionidae</taxon>
        <taxon>Ciona</taxon>
    </lineage>
</organism>
<proteinExistence type="predicted"/>
<dbReference type="Ensembl" id="ENSCINT00000036439.1">
    <property type="protein sequence ID" value="ENSCINP00000030245.1"/>
    <property type="gene ID" value="ENSCING00000022445.1"/>
</dbReference>
<name>H2XKR3_CIOIN</name>
<protein>
    <submittedName>
        <fullName evidence="1">Uncharacterized protein</fullName>
    </submittedName>
</protein>
<dbReference type="InParanoid" id="H2XKR3"/>